<dbReference type="Proteomes" id="UP001627154">
    <property type="component" value="Unassembled WGS sequence"/>
</dbReference>
<dbReference type="AlphaFoldDB" id="A0ABD2X3H6"/>
<dbReference type="GO" id="GO:0052689">
    <property type="term" value="F:carboxylic ester hydrolase activity"/>
    <property type="evidence" value="ECO:0007669"/>
    <property type="project" value="UniProtKB-KW"/>
</dbReference>
<organism evidence="8 9">
    <name type="scientific">Trichogramma kaykai</name>
    <dbReference type="NCBI Taxonomy" id="54128"/>
    <lineage>
        <taxon>Eukaryota</taxon>
        <taxon>Metazoa</taxon>
        <taxon>Ecdysozoa</taxon>
        <taxon>Arthropoda</taxon>
        <taxon>Hexapoda</taxon>
        <taxon>Insecta</taxon>
        <taxon>Pterygota</taxon>
        <taxon>Neoptera</taxon>
        <taxon>Endopterygota</taxon>
        <taxon>Hymenoptera</taxon>
        <taxon>Apocrita</taxon>
        <taxon>Proctotrupomorpha</taxon>
        <taxon>Chalcidoidea</taxon>
        <taxon>Trichogrammatidae</taxon>
        <taxon>Trichogramma</taxon>
    </lineage>
</organism>
<keyword evidence="9" id="KW-1185">Reference proteome</keyword>
<reference evidence="8 9" key="1">
    <citation type="journal article" date="2024" name="bioRxiv">
        <title>A reference genome for Trichogramma kaykai: A tiny desert-dwelling parasitoid wasp with competing sex-ratio distorters.</title>
        <authorList>
            <person name="Culotta J."/>
            <person name="Lindsey A.R."/>
        </authorList>
    </citation>
    <scope>NUCLEOTIDE SEQUENCE [LARGE SCALE GENOMIC DNA]</scope>
    <source>
        <strain evidence="8 9">KSX58</strain>
    </source>
</reference>
<dbReference type="InterPro" id="IPR029058">
    <property type="entry name" value="AB_hydrolase_fold"/>
</dbReference>
<dbReference type="EC" id="3.1.1.-" evidence="6"/>
<dbReference type="PROSITE" id="PS00122">
    <property type="entry name" value="CARBOXYLESTERASE_B_1"/>
    <property type="match status" value="1"/>
</dbReference>
<feature type="domain" description="Carboxylesterase type B" evidence="7">
    <location>
        <begin position="29"/>
        <end position="529"/>
    </location>
</feature>
<dbReference type="EMBL" id="JBJJXI010000056">
    <property type="protein sequence ID" value="KAL3399299.1"/>
    <property type="molecule type" value="Genomic_DNA"/>
</dbReference>
<dbReference type="PANTHER" id="PTHR43142">
    <property type="entry name" value="CARBOXYLIC ESTER HYDROLASE"/>
    <property type="match status" value="1"/>
</dbReference>
<comment type="caution">
    <text evidence="8">The sequence shown here is derived from an EMBL/GenBank/DDBJ whole genome shotgun (WGS) entry which is preliminary data.</text>
</comment>
<evidence type="ECO:0000256" key="4">
    <source>
        <dbReference type="ARBA" id="ARBA00023157"/>
    </source>
</evidence>
<dbReference type="PANTHER" id="PTHR43142:SF1">
    <property type="entry name" value="CARBOXYLIC ESTER HYDROLASE"/>
    <property type="match status" value="1"/>
</dbReference>
<evidence type="ECO:0000313" key="9">
    <source>
        <dbReference type="Proteomes" id="UP001627154"/>
    </source>
</evidence>
<name>A0ABD2X3H6_9HYME</name>
<dbReference type="Pfam" id="PF00135">
    <property type="entry name" value="COesterase"/>
    <property type="match status" value="1"/>
</dbReference>
<evidence type="ECO:0000256" key="6">
    <source>
        <dbReference type="RuleBase" id="RU361235"/>
    </source>
</evidence>
<protein>
    <recommendedName>
        <fullName evidence="6">Carboxylic ester hydrolase</fullName>
        <ecNumber evidence="6">3.1.1.-</ecNumber>
    </recommendedName>
</protein>
<keyword evidence="2" id="KW-0719">Serine esterase</keyword>
<keyword evidence="4" id="KW-1015">Disulfide bond</keyword>
<dbReference type="InterPro" id="IPR019826">
    <property type="entry name" value="Carboxylesterase_B_AS"/>
</dbReference>
<keyword evidence="5" id="KW-0325">Glycoprotein</keyword>
<dbReference type="SUPFAM" id="SSF53474">
    <property type="entry name" value="alpha/beta-Hydrolases"/>
    <property type="match status" value="1"/>
</dbReference>
<comment type="similarity">
    <text evidence="1 6">Belongs to the type-B carboxylesterase/lipase family.</text>
</comment>
<evidence type="ECO:0000259" key="7">
    <source>
        <dbReference type="Pfam" id="PF00135"/>
    </source>
</evidence>
<sequence>MLTLGRLFRSTATTYLKKTMESKRALTVIVKTEDGKIKGHVLDNVDKDVEYFSLRGTPYAEPPIDDLRFRDPIPKEKWTVYVRDIVEESNMSLQYEPLIDKVEGKEDCLYLDIATSEMPNCNKPVMVWIHGGGFKKSSNTPKKYGPDYLIKRDIVFVSINYRLGLMGFLNMDHEECSGNMGLKDQILALKWIQQNIQYFGGDSNNVTIFGESAGGASVHALCLSPEAKGLFHKAIIQSGAVTNPWAHIKSNKKWGYALAKSFGVKCDTDLDVIKKLKELPAEDLVKKYEDLCKNELEKVQLSLVPTQDAKSKNPVLPEPIRELAKKGIDVPLIIGYNSHEGIIRFLGNTSKVYQELDKNFNEVVASYLRIDDYEKLAKYMEPIKKHYFGDEKITEAKVDEAVQFFGDMLFVMDVIGVATIQQHKDVPTYLYKFSYRPNFPGVKDRFGVKIEGTCHGDELGCLFHAEARRERIPEGTRDRTSMERMTTMWTNFAKFGNPTPEKNELLNESWLPVTKEKLNCLNISDELICSENSDLRTYEIWKPLLAQLQ</sequence>
<evidence type="ECO:0000256" key="1">
    <source>
        <dbReference type="ARBA" id="ARBA00005964"/>
    </source>
</evidence>
<proteinExistence type="inferred from homology"/>
<evidence type="ECO:0000313" key="8">
    <source>
        <dbReference type="EMBL" id="KAL3399299.1"/>
    </source>
</evidence>
<evidence type="ECO:0000256" key="5">
    <source>
        <dbReference type="ARBA" id="ARBA00023180"/>
    </source>
</evidence>
<dbReference type="InterPro" id="IPR002018">
    <property type="entry name" value="CarbesteraseB"/>
</dbReference>
<evidence type="ECO:0000256" key="3">
    <source>
        <dbReference type="ARBA" id="ARBA00022801"/>
    </source>
</evidence>
<gene>
    <name evidence="8" type="ORF">TKK_007168</name>
</gene>
<evidence type="ECO:0000256" key="2">
    <source>
        <dbReference type="ARBA" id="ARBA00022487"/>
    </source>
</evidence>
<accession>A0ABD2X3H6</accession>
<dbReference type="Gene3D" id="3.40.50.1820">
    <property type="entry name" value="alpha/beta hydrolase"/>
    <property type="match status" value="1"/>
</dbReference>
<keyword evidence="3 6" id="KW-0378">Hydrolase</keyword>